<dbReference type="Gene3D" id="3.60.21.10">
    <property type="match status" value="1"/>
</dbReference>
<dbReference type="PANTHER" id="PTHR33393:SF13">
    <property type="entry name" value="PGA BIOSYNTHESIS PROTEIN CAPA"/>
    <property type="match status" value="1"/>
</dbReference>
<evidence type="ECO:0000313" key="3">
    <source>
        <dbReference type="EMBL" id="AGS49684.1"/>
    </source>
</evidence>
<dbReference type="InterPro" id="IPR019079">
    <property type="entry name" value="Capsule_synth_CapA"/>
</dbReference>
<reference evidence="3" key="1">
    <citation type="journal article" date="2013" name="Proc. Natl. Acad. Sci. U.S.A.">
        <title>Mapping gene clusters within arrayed metagenomic libraries to expand the structural diversity of biomedically relevant natural products.</title>
        <authorList>
            <person name="Owen J.G."/>
            <person name="Reddy B.V."/>
            <person name="Ternei M.A."/>
            <person name="Charlop-Powers Z."/>
            <person name="Calle P.Y."/>
            <person name="Kim J.H."/>
            <person name="Brady S.F."/>
        </authorList>
    </citation>
    <scope>NUCLEOTIDE SEQUENCE</scope>
</reference>
<dbReference type="CDD" id="cd07381">
    <property type="entry name" value="MPP_CapA"/>
    <property type="match status" value="1"/>
</dbReference>
<dbReference type="InterPro" id="IPR029052">
    <property type="entry name" value="Metallo-depent_PP-like"/>
</dbReference>
<protein>
    <recommendedName>
        <fullName evidence="2">Capsule synthesis protein CapA domain-containing protein</fullName>
    </recommendedName>
</protein>
<dbReference type="EMBL" id="KF264553">
    <property type="protein sequence ID" value="AGS49684.1"/>
    <property type="molecule type" value="Genomic_DNA"/>
</dbReference>
<dbReference type="InterPro" id="IPR052169">
    <property type="entry name" value="CW_Biosynth-Accessory"/>
</dbReference>
<dbReference type="SMART" id="SM00854">
    <property type="entry name" value="PGA_cap"/>
    <property type="match status" value="1"/>
</dbReference>
<dbReference type="AlphaFoldDB" id="S5UBD1"/>
<feature type="domain" description="Capsule synthesis protein CapA" evidence="2">
    <location>
        <begin position="86"/>
        <end position="345"/>
    </location>
</feature>
<sequence>MAGCEPWYIRIGRPLVFGVFRLGAWRLLGRYTGDVASMRLADRVLWAYKREEPLRGRRRPRRMLARTLPAGRTKLAAAATPEHEISLLFVGDIMPLTPFAETPSKVELGRGVGELFAADVLLANLEGPVGDREPQEPAATTGLFADAPRLVMTPGELEMHRGYLSGGTVVVSTANNHAWDLGTDGVHRTLDELKRVGAVPVGTGRTPDEAVHQNITVAGLTIGLVPFTFGTNGLGGGPGDGGLVNVAPLNEWGNAHGADQVVRAVRACRAAGCDLVVVSLHWGLEFEWFPSEHQIRLARNLVEAGADVVWGHHPHVIQPAELHQVGTSGRTGLIMYSTGNLVTPVLTAHSRLSLAVRATAGTAGLRAVELVPMVFSAGAAPGAYRLDVLGNADIPDAADIVRHLRVTVPHGALHAP</sequence>
<name>S5UBD1_9BACT</name>
<proteinExistence type="inferred from homology"/>
<organism evidence="3">
    <name type="scientific">uncultured bacterium esnapd14</name>
    <dbReference type="NCBI Taxonomy" id="1366594"/>
    <lineage>
        <taxon>Bacteria</taxon>
        <taxon>environmental samples</taxon>
    </lineage>
</organism>
<evidence type="ECO:0000256" key="1">
    <source>
        <dbReference type="ARBA" id="ARBA00005662"/>
    </source>
</evidence>
<dbReference type="Pfam" id="PF09587">
    <property type="entry name" value="PGA_cap"/>
    <property type="match status" value="1"/>
</dbReference>
<dbReference type="PANTHER" id="PTHR33393">
    <property type="entry name" value="POLYGLUTAMINE SYNTHESIS ACCESSORY PROTEIN RV0574C-RELATED"/>
    <property type="match status" value="1"/>
</dbReference>
<dbReference type="SUPFAM" id="SSF56300">
    <property type="entry name" value="Metallo-dependent phosphatases"/>
    <property type="match status" value="1"/>
</dbReference>
<comment type="similarity">
    <text evidence="1">Belongs to the CapA family.</text>
</comment>
<evidence type="ECO:0000259" key="2">
    <source>
        <dbReference type="SMART" id="SM00854"/>
    </source>
</evidence>
<accession>S5UBD1</accession>